<evidence type="ECO:0000259" key="8">
    <source>
        <dbReference type="Pfam" id="PF12680"/>
    </source>
</evidence>
<keyword evidence="11" id="KW-1185">Reference proteome</keyword>
<accession>A0A9P5BKP2</accession>
<evidence type="ECO:0000256" key="3">
    <source>
        <dbReference type="ARBA" id="ARBA00022989"/>
    </source>
</evidence>
<evidence type="ECO:0000256" key="4">
    <source>
        <dbReference type="ARBA" id="ARBA00023136"/>
    </source>
</evidence>
<dbReference type="Proteomes" id="UP000737391">
    <property type="component" value="Unassembled WGS sequence"/>
</dbReference>
<evidence type="ECO:0000313" key="11">
    <source>
        <dbReference type="Proteomes" id="UP000737391"/>
    </source>
</evidence>
<feature type="transmembrane region" description="Helical" evidence="7">
    <location>
        <begin position="161"/>
        <end position="185"/>
    </location>
</feature>
<dbReference type="InterPro" id="IPR032710">
    <property type="entry name" value="NTF2-like_dom_sf"/>
</dbReference>
<dbReference type="OrthoDB" id="3428563at2759"/>
<evidence type="ECO:0000259" key="9">
    <source>
        <dbReference type="Pfam" id="PF20684"/>
    </source>
</evidence>
<dbReference type="SUPFAM" id="SSF54427">
    <property type="entry name" value="NTF2-like"/>
    <property type="match status" value="1"/>
</dbReference>
<dbReference type="AlphaFoldDB" id="A0A9P5BKP2"/>
<feature type="transmembrane region" description="Helical" evidence="7">
    <location>
        <begin position="276"/>
        <end position="297"/>
    </location>
</feature>
<feature type="transmembrane region" description="Helical" evidence="7">
    <location>
        <begin position="243"/>
        <end position="264"/>
    </location>
</feature>
<keyword evidence="2 7" id="KW-0812">Transmembrane</keyword>
<dbReference type="InterPro" id="IPR037401">
    <property type="entry name" value="SnoaL-like"/>
</dbReference>
<evidence type="ECO:0008006" key="12">
    <source>
        <dbReference type="Google" id="ProtNLM"/>
    </source>
</evidence>
<organism evidence="10 11">
    <name type="scientific">Fusarium agapanthi</name>
    <dbReference type="NCBI Taxonomy" id="1803897"/>
    <lineage>
        <taxon>Eukaryota</taxon>
        <taxon>Fungi</taxon>
        <taxon>Dikarya</taxon>
        <taxon>Ascomycota</taxon>
        <taxon>Pezizomycotina</taxon>
        <taxon>Sordariomycetes</taxon>
        <taxon>Hypocreomycetidae</taxon>
        <taxon>Hypocreales</taxon>
        <taxon>Nectriaceae</taxon>
        <taxon>Fusarium</taxon>
        <taxon>Fusarium fujikuroi species complex</taxon>
    </lineage>
</organism>
<keyword evidence="3 7" id="KW-1133">Transmembrane helix</keyword>
<dbReference type="Pfam" id="PF20684">
    <property type="entry name" value="Fung_rhodopsin"/>
    <property type="match status" value="1"/>
</dbReference>
<comment type="caution">
    <text evidence="10">The sequence shown here is derived from an EMBL/GenBank/DDBJ whole genome shotgun (WGS) entry which is preliminary data.</text>
</comment>
<dbReference type="InterPro" id="IPR052337">
    <property type="entry name" value="SAT4-like"/>
</dbReference>
<gene>
    <name evidence="10" type="ORF">FAGAP_6</name>
</gene>
<evidence type="ECO:0000256" key="1">
    <source>
        <dbReference type="ARBA" id="ARBA00004141"/>
    </source>
</evidence>
<dbReference type="InterPro" id="IPR049326">
    <property type="entry name" value="Rhodopsin_dom_fungi"/>
</dbReference>
<evidence type="ECO:0000256" key="6">
    <source>
        <dbReference type="SAM" id="MobiDB-lite"/>
    </source>
</evidence>
<keyword evidence="4 7" id="KW-0472">Membrane</keyword>
<feature type="domain" description="Rhodopsin" evidence="9">
    <location>
        <begin position="129"/>
        <end position="305"/>
    </location>
</feature>
<reference evidence="10" key="1">
    <citation type="submission" date="2020-01" db="EMBL/GenBank/DDBJ databases">
        <title>Identification and distribution of gene clusters putatively required for synthesis of sphingolipid metabolism inhibitors in phylogenetically diverse species of the filamentous fungus Fusarium.</title>
        <authorList>
            <person name="Kim H.-S."/>
            <person name="Busman M."/>
            <person name="Brown D.W."/>
            <person name="Divon H."/>
            <person name="Uhlig S."/>
            <person name="Proctor R.H."/>
        </authorList>
    </citation>
    <scope>NUCLEOTIDE SEQUENCE</scope>
    <source>
        <strain evidence="10">NRRL 31653</strain>
    </source>
</reference>
<evidence type="ECO:0000256" key="2">
    <source>
        <dbReference type="ARBA" id="ARBA00022692"/>
    </source>
</evidence>
<comment type="subcellular location">
    <subcellularLocation>
        <location evidence="1">Membrane</location>
        <topology evidence="1">Multi-pass membrane protein</topology>
    </subcellularLocation>
</comment>
<dbReference type="Gene3D" id="3.10.450.50">
    <property type="match status" value="1"/>
</dbReference>
<feature type="transmembrane region" description="Helical" evidence="7">
    <location>
        <begin position="136"/>
        <end position="155"/>
    </location>
</feature>
<feature type="region of interest" description="Disordered" evidence="6">
    <location>
        <begin position="353"/>
        <end position="394"/>
    </location>
</feature>
<sequence>MASQQAPSQSKSTDEYRALYKTYLEHCNAHDFEAMRSFYTSPLIVNDKPITPEEATSSFQPMIDAFPDWHWNLRNLTIEGDYLSLLFKVTGTHKGDFRGYKATGRRIETSQFTLYHVVDGKFAQVWDLILLAFERIYVTAVMLIKLALLSMYLRIFPSRNFRLASALIAAVVIGCWIAICAVCIFQCHPIKKAWMPWLDYGACINLKASFIGNAIPNIATDIAILCLPVGPILKLQVNMAQKLSLLVIFLLGSFVLFASIYRFTTIMQFDPIDTTWTLATACTWCVVEVACGTIALCPPTLRPLMLMISSKFESVTSRKYAVARTGIQTELVTIGGTGGKTGHFHRIDDAYEPNSSQRGLATSDGSIPHGNSSDRGSGDDGVSLHHGKIDLGPR</sequence>
<name>A0A9P5BKP2_9HYPO</name>
<dbReference type="PANTHER" id="PTHR33048">
    <property type="entry name" value="PTH11-LIKE INTEGRAL MEMBRANE PROTEIN (AFU_ORTHOLOGUE AFUA_5G11245)"/>
    <property type="match status" value="1"/>
</dbReference>
<evidence type="ECO:0000256" key="7">
    <source>
        <dbReference type="SAM" id="Phobius"/>
    </source>
</evidence>
<evidence type="ECO:0000313" key="10">
    <source>
        <dbReference type="EMBL" id="KAF4503728.1"/>
    </source>
</evidence>
<dbReference type="EMBL" id="LUFC02000002">
    <property type="protein sequence ID" value="KAF4503728.1"/>
    <property type="molecule type" value="Genomic_DNA"/>
</dbReference>
<protein>
    <recommendedName>
        <fullName evidence="12">SnoaL-like domain-containing protein</fullName>
    </recommendedName>
</protein>
<dbReference type="GO" id="GO:0016020">
    <property type="term" value="C:membrane"/>
    <property type="evidence" value="ECO:0007669"/>
    <property type="project" value="UniProtKB-SubCell"/>
</dbReference>
<evidence type="ECO:0000256" key="5">
    <source>
        <dbReference type="ARBA" id="ARBA00038359"/>
    </source>
</evidence>
<dbReference type="PANTHER" id="PTHR33048:SF151">
    <property type="entry name" value="INTEGRAL MEMBRANE PROTEIN"/>
    <property type="match status" value="1"/>
</dbReference>
<dbReference type="GO" id="GO:0030638">
    <property type="term" value="P:polyketide metabolic process"/>
    <property type="evidence" value="ECO:0007669"/>
    <property type="project" value="InterPro"/>
</dbReference>
<dbReference type="Pfam" id="PF12680">
    <property type="entry name" value="SnoaL_2"/>
    <property type="match status" value="1"/>
</dbReference>
<feature type="compositionally biased region" description="Polar residues" evidence="6">
    <location>
        <begin position="353"/>
        <end position="371"/>
    </location>
</feature>
<proteinExistence type="inferred from homology"/>
<comment type="similarity">
    <text evidence="5">Belongs to the SAT4 family.</text>
</comment>
<feature type="domain" description="SnoaL-like" evidence="8">
    <location>
        <begin position="22"/>
        <end position="124"/>
    </location>
</feature>